<sequence>MLRIARSVKTDGNAEFEWPLSFEWLPQRMQPSGFNISGSNPSDVDVSATAEPSTPPQEQEAIWVDIGALDEPPEGEPVTVRGRQGVFIPGDSSNEIDVELEPGRWLRVSGPLAKQDLVKVTESIEIGPLNFPWLGTR</sequence>
<reference evidence="2 3" key="1">
    <citation type="submission" date="2018-05" db="EMBL/GenBank/DDBJ databases">
        <title>Evolution of GPA BGCs.</title>
        <authorList>
            <person name="Waglechner N."/>
            <person name="Wright G.D."/>
        </authorList>
    </citation>
    <scope>NUCLEOTIDE SEQUENCE [LARGE SCALE GENOMIC DNA]</scope>
    <source>
        <strain evidence="2 3">A82846</strain>
    </source>
</reference>
<dbReference type="OrthoDB" id="3296958at2"/>
<evidence type="ECO:0000256" key="1">
    <source>
        <dbReference type="SAM" id="MobiDB-lite"/>
    </source>
</evidence>
<proteinExistence type="predicted"/>
<accession>A0A428Y8H8</accession>
<organism evidence="2 3">
    <name type="scientific">Kibdelosporangium aridum</name>
    <dbReference type="NCBI Taxonomy" id="2030"/>
    <lineage>
        <taxon>Bacteria</taxon>
        <taxon>Bacillati</taxon>
        <taxon>Actinomycetota</taxon>
        <taxon>Actinomycetes</taxon>
        <taxon>Pseudonocardiales</taxon>
        <taxon>Pseudonocardiaceae</taxon>
        <taxon>Kibdelosporangium</taxon>
    </lineage>
</organism>
<dbReference type="RefSeq" id="WP_037252252.1">
    <property type="nucleotide sequence ID" value="NZ_QHKI01000104.1"/>
</dbReference>
<dbReference type="Proteomes" id="UP000287547">
    <property type="component" value="Unassembled WGS sequence"/>
</dbReference>
<gene>
    <name evidence="2" type="ORF">DMH04_52460</name>
</gene>
<evidence type="ECO:0000313" key="2">
    <source>
        <dbReference type="EMBL" id="RSM63840.1"/>
    </source>
</evidence>
<feature type="region of interest" description="Disordered" evidence="1">
    <location>
        <begin position="31"/>
        <end position="58"/>
    </location>
</feature>
<name>A0A428Y8H8_KIBAR</name>
<dbReference type="AlphaFoldDB" id="A0A428Y8H8"/>
<comment type="caution">
    <text evidence="2">The sequence shown here is derived from an EMBL/GenBank/DDBJ whole genome shotgun (WGS) entry which is preliminary data.</text>
</comment>
<feature type="compositionally biased region" description="Polar residues" evidence="1">
    <location>
        <begin position="31"/>
        <end position="42"/>
    </location>
</feature>
<evidence type="ECO:0000313" key="3">
    <source>
        <dbReference type="Proteomes" id="UP000287547"/>
    </source>
</evidence>
<dbReference type="EMBL" id="QHKI01000104">
    <property type="protein sequence ID" value="RSM63840.1"/>
    <property type="molecule type" value="Genomic_DNA"/>
</dbReference>
<protein>
    <submittedName>
        <fullName evidence="2">Uncharacterized protein</fullName>
    </submittedName>
</protein>